<feature type="region of interest" description="Disordered" evidence="3">
    <location>
        <begin position="98"/>
        <end position="162"/>
    </location>
</feature>
<dbReference type="PANTHER" id="PTHR33619">
    <property type="entry name" value="POLYSACCHARIDE EXPORT PROTEIN GFCE-RELATED"/>
    <property type="match status" value="1"/>
</dbReference>
<reference evidence="6 7" key="1">
    <citation type="submission" date="2020-08" db="EMBL/GenBank/DDBJ databases">
        <title>Genomic Encyclopedia of Type Strains, Phase IV (KMG-IV): sequencing the most valuable type-strain genomes for metagenomic binning, comparative biology and taxonomic classification.</title>
        <authorList>
            <person name="Goeker M."/>
        </authorList>
    </citation>
    <scope>NUCLEOTIDE SEQUENCE [LARGE SCALE GENOMIC DNA]</scope>
    <source>
        <strain evidence="6 7">DSM 103570</strain>
    </source>
</reference>
<dbReference type="GO" id="GO:0015159">
    <property type="term" value="F:polysaccharide transmembrane transporter activity"/>
    <property type="evidence" value="ECO:0007669"/>
    <property type="project" value="InterPro"/>
</dbReference>
<evidence type="ECO:0000256" key="2">
    <source>
        <dbReference type="SAM" id="Coils"/>
    </source>
</evidence>
<dbReference type="Gene3D" id="3.30.1950.10">
    <property type="entry name" value="wza like domain"/>
    <property type="match status" value="1"/>
</dbReference>
<dbReference type="Proteomes" id="UP000588647">
    <property type="component" value="Unassembled WGS sequence"/>
</dbReference>
<name>A0A7W6MQW7_9HYPH</name>
<dbReference type="RefSeq" id="WP_183209970.1">
    <property type="nucleotide sequence ID" value="NZ_JAAAMM010000004.1"/>
</dbReference>
<organism evidence="6 7">
    <name type="scientific">Aurantimonas endophytica</name>
    <dbReference type="NCBI Taxonomy" id="1522175"/>
    <lineage>
        <taxon>Bacteria</taxon>
        <taxon>Pseudomonadati</taxon>
        <taxon>Pseudomonadota</taxon>
        <taxon>Alphaproteobacteria</taxon>
        <taxon>Hyphomicrobiales</taxon>
        <taxon>Aurantimonadaceae</taxon>
        <taxon>Aurantimonas</taxon>
    </lineage>
</organism>
<dbReference type="Gene3D" id="3.10.560.10">
    <property type="entry name" value="Outer membrane lipoprotein wza domain like"/>
    <property type="match status" value="1"/>
</dbReference>
<evidence type="ECO:0000259" key="4">
    <source>
        <dbReference type="Pfam" id="PF02563"/>
    </source>
</evidence>
<dbReference type="InterPro" id="IPR003715">
    <property type="entry name" value="Poly_export_N"/>
</dbReference>
<feature type="coiled-coil region" evidence="2">
    <location>
        <begin position="423"/>
        <end position="486"/>
    </location>
</feature>
<evidence type="ECO:0000256" key="1">
    <source>
        <dbReference type="ARBA" id="ARBA00022729"/>
    </source>
</evidence>
<keyword evidence="7" id="KW-1185">Reference proteome</keyword>
<dbReference type="AlphaFoldDB" id="A0A7W6MQW7"/>
<comment type="caution">
    <text evidence="6">The sequence shown here is derived from an EMBL/GenBank/DDBJ whole genome shotgun (WGS) entry which is preliminary data.</text>
</comment>
<dbReference type="PANTHER" id="PTHR33619:SF3">
    <property type="entry name" value="POLYSACCHARIDE EXPORT PROTEIN GFCE-RELATED"/>
    <property type="match status" value="1"/>
</dbReference>
<dbReference type="InterPro" id="IPR019554">
    <property type="entry name" value="Soluble_ligand-bd"/>
</dbReference>
<evidence type="ECO:0000259" key="5">
    <source>
        <dbReference type="Pfam" id="PF10531"/>
    </source>
</evidence>
<dbReference type="InterPro" id="IPR049712">
    <property type="entry name" value="Poly_export"/>
</dbReference>
<accession>A0A7W6MQW7</accession>
<evidence type="ECO:0000313" key="7">
    <source>
        <dbReference type="Proteomes" id="UP000588647"/>
    </source>
</evidence>
<dbReference type="EMBL" id="JACIEM010000004">
    <property type="protein sequence ID" value="MBB4004399.1"/>
    <property type="molecule type" value="Genomic_DNA"/>
</dbReference>
<sequence>MDGQEMMRDHLEDPMMLHQTPKRRGRRIILLLSIGALAVAGAAAGKPYVEQNPAYQRLVTTAQAQMAPLSARIGEFWDRYAPEGDIFAALRTEVSQTSARLGRKPATLPQEDKASGAADQAETESEREPASDGGHPASRLADRSPASLAERPRPLPSVSNPRALGVGDSLKVVIYERVATEDDKWGRPSSALTGIQQRPELSGDYIVQEDGNIAVPLLGVVPAAGQSESEVQSALSAAFEDMLGRRPLVNVMLSARAPIYVLGPVRAPGSFKYVPGMTVLHAIALAGGLDPRVSDPWQNIEAIRATETREEMSGSMLKMLARAAVLRAERDATTPVAPPQLVALAGAAQADNLINEQIDRRRAIVLAQEFRKQTAMNAIESATHDVRIYARMDSLEDLVKIRRERLDHIRSLVQRKVLDSDALSQAQAELADAEERRHGAFNQYLSAKQRLATLQAETLKAQSEIASELAGEIEETQRQIVQSQRELDTSDDILSALPATRSPSTSKEKRPTIYRVVRQSDGRPVEIQASGMTVLEPGDLVNIFEDASQPLHLPTPEPSGQMTGMPLASVNTQAVTSN</sequence>
<evidence type="ECO:0000256" key="3">
    <source>
        <dbReference type="SAM" id="MobiDB-lite"/>
    </source>
</evidence>
<feature type="domain" description="Soluble ligand binding" evidence="5">
    <location>
        <begin position="259"/>
        <end position="292"/>
    </location>
</feature>
<gene>
    <name evidence="6" type="ORF">GGR03_003487</name>
</gene>
<feature type="domain" description="Polysaccharide export protein N-terminal" evidence="4">
    <location>
        <begin position="162"/>
        <end position="253"/>
    </location>
</feature>
<keyword evidence="2" id="KW-0175">Coiled coil</keyword>
<protein>
    <submittedName>
        <fullName evidence="6">Protein involved in polysaccharide export with SLBB domain</fullName>
    </submittedName>
</protein>
<keyword evidence="1" id="KW-0732">Signal</keyword>
<proteinExistence type="predicted"/>
<dbReference type="Pfam" id="PF02563">
    <property type="entry name" value="Poly_export"/>
    <property type="match status" value="1"/>
</dbReference>
<evidence type="ECO:0000313" key="6">
    <source>
        <dbReference type="EMBL" id="MBB4004399.1"/>
    </source>
</evidence>
<dbReference type="Pfam" id="PF10531">
    <property type="entry name" value="SLBB"/>
    <property type="match status" value="1"/>
</dbReference>